<evidence type="ECO:0000313" key="2">
    <source>
        <dbReference type="EMBL" id="KAK7495199.1"/>
    </source>
</evidence>
<gene>
    <name evidence="2" type="ORF">BaRGS_00013609</name>
</gene>
<dbReference type="AlphaFoldDB" id="A0ABD0L771"/>
<dbReference type="EMBL" id="JACVVK020000077">
    <property type="protein sequence ID" value="KAK7495199.1"/>
    <property type="molecule type" value="Genomic_DNA"/>
</dbReference>
<organism evidence="2 3">
    <name type="scientific">Batillaria attramentaria</name>
    <dbReference type="NCBI Taxonomy" id="370345"/>
    <lineage>
        <taxon>Eukaryota</taxon>
        <taxon>Metazoa</taxon>
        <taxon>Spiralia</taxon>
        <taxon>Lophotrochozoa</taxon>
        <taxon>Mollusca</taxon>
        <taxon>Gastropoda</taxon>
        <taxon>Caenogastropoda</taxon>
        <taxon>Sorbeoconcha</taxon>
        <taxon>Cerithioidea</taxon>
        <taxon>Batillariidae</taxon>
        <taxon>Batillaria</taxon>
    </lineage>
</organism>
<protein>
    <submittedName>
        <fullName evidence="2">Uncharacterized protein</fullName>
    </submittedName>
</protein>
<feature type="compositionally biased region" description="Polar residues" evidence="1">
    <location>
        <begin position="67"/>
        <end position="91"/>
    </location>
</feature>
<accession>A0ABD0L771</accession>
<name>A0ABD0L771_9CAEN</name>
<keyword evidence="3" id="KW-1185">Reference proteome</keyword>
<comment type="caution">
    <text evidence="2">The sequence shown here is derived from an EMBL/GenBank/DDBJ whole genome shotgun (WGS) entry which is preliminary data.</text>
</comment>
<reference evidence="2 3" key="1">
    <citation type="journal article" date="2023" name="Sci. Data">
        <title>Genome assembly of the Korean intertidal mud-creeper Batillaria attramentaria.</title>
        <authorList>
            <person name="Patra A.K."/>
            <person name="Ho P.T."/>
            <person name="Jun S."/>
            <person name="Lee S.J."/>
            <person name="Kim Y."/>
            <person name="Won Y.J."/>
        </authorList>
    </citation>
    <scope>NUCLEOTIDE SEQUENCE [LARGE SCALE GENOMIC DNA]</scope>
    <source>
        <strain evidence="2">Wonlab-2016</strain>
    </source>
</reference>
<evidence type="ECO:0000313" key="3">
    <source>
        <dbReference type="Proteomes" id="UP001519460"/>
    </source>
</evidence>
<proteinExistence type="predicted"/>
<feature type="region of interest" description="Disordered" evidence="1">
    <location>
        <begin position="39"/>
        <end position="91"/>
    </location>
</feature>
<feature type="compositionally biased region" description="Polar residues" evidence="1">
    <location>
        <begin position="39"/>
        <end position="53"/>
    </location>
</feature>
<dbReference type="Proteomes" id="UP001519460">
    <property type="component" value="Unassembled WGS sequence"/>
</dbReference>
<sequence length="151" mass="16901">MTQNSLAQPSCPNRPVGKSTKLFQTGWLKIELTNQREGVLSSGSSENCRNTDLITYAQHRDTPLSPVANNTKPRTRQQSRAVSDTHAATESSMKKALKNDIITDFSLKPVPCHFLWEFRRGRAPRFGETAIWSGTARRDCKVSQPSNLSVR</sequence>
<evidence type="ECO:0000256" key="1">
    <source>
        <dbReference type="SAM" id="MobiDB-lite"/>
    </source>
</evidence>